<organism evidence="3 4">
    <name type="scientific">Aureibacillus halotolerans</name>
    <dbReference type="NCBI Taxonomy" id="1508390"/>
    <lineage>
        <taxon>Bacteria</taxon>
        <taxon>Bacillati</taxon>
        <taxon>Bacillota</taxon>
        <taxon>Bacilli</taxon>
        <taxon>Bacillales</taxon>
        <taxon>Bacillaceae</taxon>
        <taxon>Aureibacillus</taxon>
    </lineage>
</organism>
<dbReference type="Proteomes" id="UP000295632">
    <property type="component" value="Unassembled WGS sequence"/>
</dbReference>
<protein>
    <submittedName>
        <fullName evidence="3">Uncharacterized protein DUF4247</fullName>
    </submittedName>
</protein>
<gene>
    <name evidence="3" type="ORF">EV213_10870</name>
</gene>
<name>A0A4R6U303_9BACI</name>
<evidence type="ECO:0000313" key="4">
    <source>
        <dbReference type="Proteomes" id="UP000295632"/>
    </source>
</evidence>
<evidence type="ECO:0000256" key="1">
    <source>
        <dbReference type="SAM" id="MobiDB-lite"/>
    </source>
</evidence>
<feature type="chain" id="PRO_5020559307" evidence="2">
    <location>
        <begin position="24"/>
        <end position="191"/>
    </location>
</feature>
<dbReference type="RefSeq" id="WP_133580562.1">
    <property type="nucleotide sequence ID" value="NZ_SNYJ01000008.1"/>
</dbReference>
<dbReference type="InterPro" id="IPR025341">
    <property type="entry name" value="DUF4247"/>
</dbReference>
<dbReference type="PROSITE" id="PS51257">
    <property type="entry name" value="PROKAR_LIPOPROTEIN"/>
    <property type="match status" value="1"/>
</dbReference>
<accession>A0A4R6U303</accession>
<dbReference type="AlphaFoldDB" id="A0A4R6U303"/>
<sequence length="191" mass="20792">MKSVYSMIGLVSLILLLTGCGQGDVSEYLDGTNDYQLTDVITSSTDSSDYSRIYTNSSKSLEQVSQELSDWKSPEESSQIVDGKQALIYDENLVVLTSNEEGTQVEVSEDDFVRDNYRPSFFNQLLTLAVLNRFLGVSDWGRLQQSRCSSLTGNGSCYSGYATSGSGYRGPTSPSPFREYSSRGGGPGSGK</sequence>
<evidence type="ECO:0000313" key="3">
    <source>
        <dbReference type="EMBL" id="TDQ39123.1"/>
    </source>
</evidence>
<dbReference type="OrthoDB" id="2967172at2"/>
<keyword evidence="4" id="KW-1185">Reference proteome</keyword>
<dbReference type="Pfam" id="PF14042">
    <property type="entry name" value="DUF4247"/>
    <property type="match status" value="1"/>
</dbReference>
<dbReference type="EMBL" id="SNYJ01000008">
    <property type="protein sequence ID" value="TDQ39123.1"/>
    <property type="molecule type" value="Genomic_DNA"/>
</dbReference>
<keyword evidence="2" id="KW-0732">Signal</keyword>
<evidence type="ECO:0000256" key="2">
    <source>
        <dbReference type="SAM" id="SignalP"/>
    </source>
</evidence>
<reference evidence="3 4" key="1">
    <citation type="submission" date="2019-03" db="EMBL/GenBank/DDBJ databases">
        <title>Genomic Encyclopedia of Type Strains, Phase IV (KMG-IV): sequencing the most valuable type-strain genomes for metagenomic binning, comparative biology and taxonomic classification.</title>
        <authorList>
            <person name="Goeker M."/>
        </authorList>
    </citation>
    <scope>NUCLEOTIDE SEQUENCE [LARGE SCALE GENOMIC DNA]</scope>
    <source>
        <strain evidence="3 4">DSM 28697</strain>
    </source>
</reference>
<feature type="signal peptide" evidence="2">
    <location>
        <begin position="1"/>
        <end position="23"/>
    </location>
</feature>
<feature type="region of interest" description="Disordered" evidence="1">
    <location>
        <begin position="163"/>
        <end position="191"/>
    </location>
</feature>
<comment type="caution">
    <text evidence="3">The sequence shown here is derived from an EMBL/GenBank/DDBJ whole genome shotgun (WGS) entry which is preliminary data.</text>
</comment>
<proteinExistence type="predicted"/>